<feature type="signal peptide" evidence="3">
    <location>
        <begin position="1"/>
        <end position="26"/>
    </location>
</feature>
<sequence>MGAPGQGLRLGALAVLAALVFAQAGAQPVEPSEPTGPVDLGTAETVGLRNGSFVLAPIPFENPSLGSGLALGGAYLFKADPGSGTSFVGLGAFKTSNDSRGYGFGLGTKLRSDQLNFSVRGADADLNYDLYAAGTPVPITQSVSAVEVEFGYGFRDNLTAGAGLSYANTVLSPRLGVLPPDLALDADLELAKGKLFLTWDSRDDSMYPTTGALVSGEVTYGTFLNAGDRDYWKAVVKAAGYRTLLGDGVLAGRVTACSATSDAPFFDACSLGATDSFRGYSSTEFIDDALLSFQAEYRGQLYKRLGYVVFAGAGAVGPDLGAAAAGSYRTAAGIGIRYRLSKTFPLDYAIDLAANERGESLLYVSVGQRF</sequence>
<comment type="subcellular location">
    <subcellularLocation>
        <location evidence="1">Membrane</location>
    </subcellularLocation>
</comment>
<evidence type="ECO:0000313" key="5">
    <source>
        <dbReference type="EMBL" id="MCT8330727.1"/>
    </source>
</evidence>
<dbReference type="Proteomes" id="UP001205601">
    <property type="component" value="Unassembled WGS sequence"/>
</dbReference>
<keyword evidence="3" id="KW-0732">Signal</keyword>
<evidence type="ECO:0000256" key="3">
    <source>
        <dbReference type="SAM" id="SignalP"/>
    </source>
</evidence>
<dbReference type="RefSeq" id="WP_261496580.1">
    <property type="nucleotide sequence ID" value="NZ_JAOCQF010000002.1"/>
</dbReference>
<feature type="chain" id="PRO_5045916768" evidence="3">
    <location>
        <begin position="27"/>
        <end position="370"/>
    </location>
</feature>
<name>A0ABT2NP68_9RHOB</name>
<reference evidence="6" key="1">
    <citation type="submission" date="2023-07" db="EMBL/GenBank/DDBJ databases">
        <title>Defluviimonas sediminis sp. nov., isolated from mangrove sediment.</title>
        <authorList>
            <person name="Liu L."/>
            <person name="Li J."/>
            <person name="Huang Y."/>
            <person name="Pan J."/>
            <person name="Li M."/>
        </authorList>
    </citation>
    <scope>NUCLEOTIDE SEQUENCE [LARGE SCALE GENOMIC DNA]</scope>
    <source>
        <strain evidence="6">FT324</strain>
    </source>
</reference>
<organism evidence="5 6">
    <name type="scientific">Albidovulum sediminis</name>
    <dbReference type="NCBI Taxonomy" id="3066345"/>
    <lineage>
        <taxon>Bacteria</taxon>
        <taxon>Pseudomonadati</taxon>
        <taxon>Pseudomonadota</taxon>
        <taxon>Alphaproteobacteria</taxon>
        <taxon>Rhodobacterales</taxon>
        <taxon>Paracoccaceae</taxon>
        <taxon>Albidovulum</taxon>
    </lineage>
</organism>
<comment type="caution">
    <text evidence="5">The sequence shown here is derived from an EMBL/GenBank/DDBJ whole genome shotgun (WGS) entry which is preliminary data.</text>
</comment>
<dbReference type="Pfam" id="PF01103">
    <property type="entry name" value="Omp85"/>
    <property type="match status" value="1"/>
</dbReference>
<accession>A0ABT2NP68</accession>
<feature type="domain" description="Bacterial surface antigen (D15)" evidence="4">
    <location>
        <begin position="140"/>
        <end position="370"/>
    </location>
</feature>
<evidence type="ECO:0000259" key="4">
    <source>
        <dbReference type="Pfam" id="PF01103"/>
    </source>
</evidence>
<dbReference type="Gene3D" id="2.40.160.50">
    <property type="entry name" value="membrane protein fhac: a member of the omp85/tpsb transporter family"/>
    <property type="match status" value="1"/>
</dbReference>
<evidence type="ECO:0000313" key="6">
    <source>
        <dbReference type="Proteomes" id="UP001205601"/>
    </source>
</evidence>
<protein>
    <submittedName>
        <fullName evidence="5">Outer membrane protein assembly factor</fullName>
    </submittedName>
</protein>
<gene>
    <name evidence="5" type="ORF">N5I32_14475</name>
</gene>
<dbReference type="EMBL" id="JAOCQF010000002">
    <property type="protein sequence ID" value="MCT8330727.1"/>
    <property type="molecule type" value="Genomic_DNA"/>
</dbReference>
<keyword evidence="6" id="KW-1185">Reference proteome</keyword>
<dbReference type="InterPro" id="IPR000184">
    <property type="entry name" value="Bac_surfAg_D15"/>
</dbReference>
<evidence type="ECO:0000256" key="1">
    <source>
        <dbReference type="ARBA" id="ARBA00004370"/>
    </source>
</evidence>
<keyword evidence="2" id="KW-0472">Membrane</keyword>
<evidence type="ECO:0000256" key="2">
    <source>
        <dbReference type="ARBA" id="ARBA00023136"/>
    </source>
</evidence>
<proteinExistence type="predicted"/>